<accession>A0ACB9HAF8</accession>
<reference evidence="1 2" key="2">
    <citation type="journal article" date="2022" name="Mol. Ecol. Resour.">
        <title>The genomes of chicory, endive, great burdock and yacon provide insights into Asteraceae paleo-polyploidization history and plant inulin production.</title>
        <authorList>
            <person name="Fan W."/>
            <person name="Wang S."/>
            <person name="Wang H."/>
            <person name="Wang A."/>
            <person name="Jiang F."/>
            <person name="Liu H."/>
            <person name="Zhao H."/>
            <person name="Xu D."/>
            <person name="Zhang Y."/>
        </authorList>
    </citation>
    <scope>NUCLEOTIDE SEQUENCE [LARGE SCALE GENOMIC DNA]</scope>
    <source>
        <strain evidence="2">cv. Punajuju</strain>
        <tissue evidence="1">Leaves</tissue>
    </source>
</reference>
<name>A0ACB9HAF8_CICIN</name>
<evidence type="ECO:0000313" key="1">
    <source>
        <dbReference type="EMBL" id="KAI3792265.1"/>
    </source>
</evidence>
<keyword evidence="2" id="KW-1185">Reference proteome</keyword>
<dbReference type="EMBL" id="CM042009">
    <property type="protein sequence ID" value="KAI3792265.1"/>
    <property type="molecule type" value="Genomic_DNA"/>
</dbReference>
<proteinExistence type="predicted"/>
<dbReference type="Proteomes" id="UP001055811">
    <property type="component" value="Linkage Group LG01"/>
</dbReference>
<sequence>MSASNHLYRILLIDLDCTDTEPDDIMNLDIKSKHESCRGVLIVLSDNLCENSNAVFTLSRKEDSRRRVNRAQNDTYTSLPTQFGPYFTTPFQKKNPLARISCHFSSFLL</sequence>
<evidence type="ECO:0000313" key="2">
    <source>
        <dbReference type="Proteomes" id="UP001055811"/>
    </source>
</evidence>
<gene>
    <name evidence="1" type="ORF">L2E82_06140</name>
</gene>
<organism evidence="1 2">
    <name type="scientific">Cichorium intybus</name>
    <name type="common">Chicory</name>
    <dbReference type="NCBI Taxonomy" id="13427"/>
    <lineage>
        <taxon>Eukaryota</taxon>
        <taxon>Viridiplantae</taxon>
        <taxon>Streptophyta</taxon>
        <taxon>Embryophyta</taxon>
        <taxon>Tracheophyta</taxon>
        <taxon>Spermatophyta</taxon>
        <taxon>Magnoliopsida</taxon>
        <taxon>eudicotyledons</taxon>
        <taxon>Gunneridae</taxon>
        <taxon>Pentapetalae</taxon>
        <taxon>asterids</taxon>
        <taxon>campanulids</taxon>
        <taxon>Asterales</taxon>
        <taxon>Asteraceae</taxon>
        <taxon>Cichorioideae</taxon>
        <taxon>Cichorieae</taxon>
        <taxon>Cichoriinae</taxon>
        <taxon>Cichorium</taxon>
    </lineage>
</organism>
<protein>
    <submittedName>
        <fullName evidence="1">Uncharacterized protein</fullName>
    </submittedName>
</protein>
<comment type="caution">
    <text evidence="1">The sequence shown here is derived from an EMBL/GenBank/DDBJ whole genome shotgun (WGS) entry which is preliminary data.</text>
</comment>
<reference evidence="2" key="1">
    <citation type="journal article" date="2022" name="Mol. Ecol. Resour.">
        <title>The genomes of chicory, endive, great burdock and yacon provide insights into Asteraceae palaeo-polyploidization history and plant inulin production.</title>
        <authorList>
            <person name="Fan W."/>
            <person name="Wang S."/>
            <person name="Wang H."/>
            <person name="Wang A."/>
            <person name="Jiang F."/>
            <person name="Liu H."/>
            <person name="Zhao H."/>
            <person name="Xu D."/>
            <person name="Zhang Y."/>
        </authorList>
    </citation>
    <scope>NUCLEOTIDE SEQUENCE [LARGE SCALE GENOMIC DNA]</scope>
    <source>
        <strain evidence="2">cv. Punajuju</strain>
    </source>
</reference>